<name>A0A2P2QAU0_RHIMU</name>
<reference evidence="1" key="1">
    <citation type="submission" date="2018-02" db="EMBL/GenBank/DDBJ databases">
        <title>Rhizophora mucronata_Transcriptome.</title>
        <authorList>
            <person name="Meera S.P."/>
            <person name="Sreeshan A."/>
            <person name="Augustine A."/>
        </authorList>
    </citation>
    <scope>NUCLEOTIDE SEQUENCE</scope>
    <source>
        <tissue evidence="1">Leaf</tissue>
    </source>
</reference>
<protein>
    <submittedName>
        <fullName evidence="1">Uncharacterized protein</fullName>
    </submittedName>
</protein>
<dbReference type="EMBL" id="GGEC01083560">
    <property type="protein sequence ID" value="MBX64044.1"/>
    <property type="molecule type" value="Transcribed_RNA"/>
</dbReference>
<evidence type="ECO:0000313" key="1">
    <source>
        <dbReference type="EMBL" id="MBX64044.1"/>
    </source>
</evidence>
<organism evidence="1">
    <name type="scientific">Rhizophora mucronata</name>
    <name type="common">Asiatic mangrove</name>
    <dbReference type="NCBI Taxonomy" id="61149"/>
    <lineage>
        <taxon>Eukaryota</taxon>
        <taxon>Viridiplantae</taxon>
        <taxon>Streptophyta</taxon>
        <taxon>Embryophyta</taxon>
        <taxon>Tracheophyta</taxon>
        <taxon>Spermatophyta</taxon>
        <taxon>Magnoliopsida</taxon>
        <taxon>eudicotyledons</taxon>
        <taxon>Gunneridae</taxon>
        <taxon>Pentapetalae</taxon>
        <taxon>rosids</taxon>
        <taxon>fabids</taxon>
        <taxon>Malpighiales</taxon>
        <taxon>Rhizophoraceae</taxon>
        <taxon>Rhizophora</taxon>
    </lineage>
</organism>
<sequence length="34" mass="4027">MIKCSDKFLFQQMPLQVGRFPCLHTFCLLFMCIS</sequence>
<accession>A0A2P2QAU0</accession>
<dbReference type="AlphaFoldDB" id="A0A2P2QAU0"/>
<proteinExistence type="predicted"/>